<gene>
    <name evidence="9" type="ORF">PLUA15_290064</name>
</gene>
<feature type="transmembrane region" description="Helical" evidence="7">
    <location>
        <begin position="53"/>
        <end position="73"/>
    </location>
</feature>
<dbReference type="PANTHER" id="PTHR23514">
    <property type="entry name" value="BYPASS OF STOP CODON PROTEIN 6"/>
    <property type="match status" value="1"/>
</dbReference>
<sequence length="398" mass="41939">MMSLCRPERRALYACYAAMMCLAMALNFLPVFLTTFSHTFGAASGLTTEQLGRIPAVMFLSFIVAILITGPLADRVRIALIIRFALGTTLVGLGWVAMAPSYTLLLCAVAVMGFGAGMLDMILSPIVAALQPERRSAAMNWLHAYFCIGAVAAVLIASVALQWDISWRTVALILMVAPLATLLLFLGLTLPPLIEDGGQRESMPTLIKQPYFIACLLAIFLGGATEVGLSQWLPAFAEQSLGYSKEVGGYTLAAFSVGMALGRIGAALLQERVPAISLMLGCCAVTVVLFFVISFSSSPALALAAAIAAGFSGSCLWPTMLAITSEAYPQGGATMFSVLTASGNAGCSLVPWIVGIIAAYSDLHIGLLAVTFCPAAMMVLLVWMSRCSPPKKTTVLNA</sequence>
<keyword evidence="6 7" id="KW-0472">Membrane</keyword>
<reference evidence="9 10" key="1">
    <citation type="submission" date="2017-08" db="EMBL/GenBank/DDBJ databases">
        <authorList>
            <person name="Chaillou S."/>
        </authorList>
    </citation>
    <scope>NUCLEOTIDE SEQUENCE [LARGE SCALE GENOMIC DNA]</scope>
    <source>
        <strain evidence="9 10">MFPA15A1205</strain>
    </source>
</reference>
<dbReference type="Pfam" id="PF07690">
    <property type="entry name" value="MFS_1"/>
    <property type="match status" value="1"/>
</dbReference>
<feature type="transmembrane region" description="Helical" evidence="7">
    <location>
        <begin position="365"/>
        <end position="384"/>
    </location>
</feature>
<dbReference type="PROSITE" id="PS50850">
    <property type="entry name" value="MFS"/>
    <property type="match status" value="1"/>
</dbReference>
<feature type="transmembrane region" description="Helical" evidence="7">
    <location>
        <begin position="12"/>
        <end position="33"/>
    </location>
</feature>
<comment type="subcellular location">
    <subcellularLocation>
        <location evidence="1">Endomembrane system</location>
        <topology evidence="1">Multi-pass membrane protein</topology>
    </subcellularLocation>
</comment>
<dbReference type="InterPro" id="IPR020846">
    <property type="entry name" value="MFS_dom"/>
</dbReference>
<feature type="transmembrane region" description="Helical" evidence="7">
    <location>
        <begin position="335"/>
        <end position="359"/>
    </location>
</feature>
<accession>A0AAX2HA22</accession>
<dbReference type="GO" id="GO:0012505">
    <property type="term" value="C:endomembrane system"/>
    <property type="evidence" value="ECO:0007669"/>
    <property type="project" value="UniProtKB-SubCell"/>
</dbReference>
<feature type="transmembrane region" description="Helical" evidence="7">
    <location>
        <begin position="211"/>
        <end position="229"/>
    </location>
</feature>
<name>A0AAX2HA22_9PSED</name>
<evidence type="ECO:0000313" key="10">
    <source>
        <dbReference type="Proteomes" id="UP000219564"/>
    </source>
</evidence>
<protein>
    <submittedName>
        <fullName evidence="9">Transporter, major facilitator family</fullName>
    </submittedName>
</protein>
<dbReference type="Proteomes" id="UP000219564">
    <property type="component" value="Unassembled WGS sequence"/>
</dbReference>
<feature type="transmembrane region" description="Helical" evidence="7">
    <location>
        <begin position="249"/>
        <end position="269"/>
    </location>
</feature>
<feature type="transmembrane region" description="Helical" evidence="7">
    <location>
        <begin position="142"/>
        <end position="163"/>
    </location>
</feature>
<dbReference type="InterPro" id="IPR051788">
    <property type="entry name" value="MFS_Transporter"/>
</dbReference>
<comment type="caution">
    <text evidence="9">The sequence shown here is derived from an EMBL/GenBank/DDBJ whole genome shotgun (WGS) entry which is preliminary data.</text>
</comment>
<feature type="domain" description="Major facilitator superfamily (MFS) profile" evidence="8">
    <location>
        <begin position="11"/>
        <end position="388"/>
    </location>
</feature>
<dbReference type="InterPro" id="IPR011701">
    <property type="entry name" value="MFS"/>
</dbReference>
<evidence type="ECO:0000256" key="2">
    <source>
        <dbReference type="ARBA" id="ARBA00008335"/>
    </source>
</evidence>
<dbReference type="SUPFAM" id="SSF103473">
    <property type="entry name" value="MFS general substrate transporter"/>
    <property type="match status" value="1"/>
</dbReference>
<feature type="transmembrane region" description="Helical" evidence="7">
    <location>
        <begin position="103"/>
        <end position="130"/>
    </location>
</feature>
<dbReference type="AlphaFoldDB" id="A0AAX2HA22"/>
<feature type="transmembrane region" description="Helical" evidence="7">
    <location>
        <begin position="301"/>
        <end position="323"/>
    </location>
</feature>
<keyword evidence="4 7" id="KW-0812">Transmembrane</keyword>
<evidence type="ECO:0000256" key="4">
    <source>
        <dbReference type="ARBA" id="ARBA00022692"/>
    </source>
</evidence>
<evidence type="ECO:0000256" key="1">
    <source>
        <dbReference type="ARBA" id="ARBA00004127"/>
    </source>
</evidence>
<dbReference type="GO" id="GO:0016020">
    <property type="term" value="C:membrane"/>
    <property type="evidence" value="ECO:0007669"/>
    <property type="project" value="TreeGrafter"/>
</dbReference>
<feature type="transmembrane region" description="Helical" evidence="7">
    <location>
        <begin position="276"/>
        <end position="295"/>
    </location>
</feature>
<feature type="transmembrane region" description="Helical" evidence="7">
    <location>
        <begin position="80"/>
        <end position="97"/>
    </location>
</feature>
<dbReference type="EMBL" id="OBKZ01000022">
    <property type="protein sequence ID" value="SOB53177.1"/>
    <property type="molecule type" value="Genomic_DNA"/>
</dbReference>
<comment type="similarity">
    <text evidence="2">Belongs to the major facilitator superfamily.</text>
</comment>
<evidence type="ECO:0000259" key="8">
    <source>
        <dbReference type="PROSITE" id="PS50850"/>
    </source>
</evidence>
<keyword evidence="5 7" id="KW-1133">Transmembrane helix</keyword>
<evidence type="ECO:0000256" key="6">
    <source>
        <dbReference type="ARBA" id="ARBA00023136"/>
    </source>
</evidence>
<evidence type="ECO:0000256" key="7">
    <source>
        <dbReference type="SAM" id="Phobius"/>
    </source>
</evidence>
<keyword evidence="3" id="KW-0813">Transport</keyword>
<dbReference type="Gene3D" id="1.20.1250.20">
    <property type="entry name" value="MFS general substrate transporter like domains"/>
    <property type="match status" value="2"/>
</dbReference>
<dbReference type="GO" id="GO:0022857">
    <property type="term" value="F:transmembrane transporter activity"/>
    <property type="evidence" value="ECO:0007669"/>
    <property type="project" value="InterPro"/>
</dbReference>
<evidence type="ECO:0000313" key="9">
    <source>
        <dbReference type="EMBL" id="SOB53177.1"/>
    </source>
</evidence>
<dbReference type="InterPro" id="IPR036259">
    <property type="entry name" value="MFS_trans_sf"/>
</dbReference>
<organism evidence="9 10">
    <name type="scientific">Pseudomonas lundensis</name>
    <dbReference type="NCBI Taxonomy" id="86185"/>
    <lineage>
        <taxon>Bacteria</taxon>
        <taxon>Pseudomonadati</taxon>
        <taxon>Pseudomonadota</taxon>
        <taxon>Gammaproteobacteria</taxon>
        <taxon>Pseudomonadales</taxon>
        <taxon>Pseudomonadaceae</taxon>
        <taxon>Pseudomonas</taxon>
    </lineage>
</organism>
<evidence type="ECO:0000256" key="5">
    <source>
        <dbReference type="ARBA" id="ARBA00022989"/>
    </source>
</evidence>
<evidence type="ECO:0000256" key="3">
    <source>
        <dbReference type="ARBA" id="ARBA00022448"/>
    </source>
</evidence>
<feature type="transmembrane region" description="Helical" evidence="7">
    <location>
        <begin position="169"/>
        <end position="190"/>
    </location>
</feature>
<dbReference type="PANTHER" id="PTHR23514:SF3">
    <property type="entry name" value="BYPASS OF STOP CODON PROTEIN 6"/>
    <property type="match status" value="1"/>
</dbReference>
<proteinExistence type="inferred from homology"/>